<dbReference type="InterPro" id="IPR036873">
    <property type="entry name" value="Rhodanese-like_dom_sf"/>
</dbReference>
<name>A0A1I5MYU5_9BACI</name>
<dbReference type="PRINTS" id="PR00368">
    <property type="entry name" value="FADPNR"/>
</dbReference>
<comment type="cofactor">
    <cofactor evidence="1">
        <name>FAD</name>
        <dbReference type="ChEBI" id="CHEBI:57692"/>
    </cofactor>
</comment>
<evidence type="ECO:0000313" key="11">
    <source>
        <dbReference type="Proteomes" id="UP000321547"/>
    </source>
</evidence>
<dbReference type="Pfam" id="PF07992">
    <property type="entry name" value="Pyr_redox_2"/>
    <property type="match status" value="1"/>
</dbReference>
<gene>
    <name evidence="8" type="ORF">HHA03_06640</name>
    <name evidence="9" type="ORF">SAMN05421839_1075</name>
</gene>
<dbReference type="SUPFAM" id="SSF51905">
    <property type="entry name" value="FAD/NAD(P)-binding domain"/>
    <property type="match status" value="1"/>
</dbReference>
<evidence type="ECO:0000256" key="3">
    <source>
        <dbReference type="ARBA" id="ARBA00022630"/>
    </source>
</evidence>
<sequence>MKLIVIGAVAAGTSAAAKARRNQDDLDITIYEKDIDISYSGCGLPYYIGNEVESIETLTPRDPAFFKKKYNIDIHTAHLVTEIDHDNQQVHVKNLKTGEIFTDAYDKLVIATGAKSIAPPIDGVDLPHVHALRTVQDARQIKGYIDDHQPKKAVIVGTGFIGFEMLENLIERDIEVVIVEMKSHITSNLDPDMADYLEDKLIKKGIDVRTDTTVKAIQANHVKIDETETIPAELVILATGVKPNVALAKAIGVEIGETGAIKVNERMETNLKNVYSCGDCIETFQRQTNKPVYRPLGSTANKTGRIAGDQLSGGSLEFKGILGTSIYKLFEFTIANTGLSEVEARAEGFDIEVSHNIKPDKPAYFNGTEMNIKAIADRASKKLLGVQIVGQEGVDKRIDVFSTLITYGATVDELFHLDLAYAPPFSTTKDPVHYSGMILDNALSKGRPLKTSDDVRELEANGEKIQIVDTRIEKQHLANCVDGAVSMPHAVIRARLNELDKNLPTVTYCNSGTTGNAVQNILLNHGFNDVSNLSGGNKFYQATKKTRDQ</sequence>
<evidence type="ECO:0000313" key="10">
    <source>
        <dbReference type="Proteomes" id="UP000242243"/>
    </source>
</evidence>
<keyword evidence="4" id="KW-0274">FAD</keyword>
<evidence type="ECO:0000256" key="2">
    <source>
        <dbReference type="ARBA" id="ARBA00009130"/>
    </source>
</evidence>
<dbReference type="Proteomes" id="UP000242243">
    <property type="component" value="Unassembled WGS sequence"/>
</dbReference>
<dbReference type="InterPro" id="IPR050260">
    <property type="entry name" value="FAD-bd_OxRdtase"/>
</dbReference>
<evidence type="ECO:0000256" key="5">
    <source>
        <dbReference type="ARBA" id="ARBA00023002"/>
    </source>
</evidence>
<dbReference type="STRING" id="306540.SAMN05421839_1075"/>
<evidence type="ECO:0000256" key="1">
    <source>
        <dbReference type="ARBA" id="ARBA00001974"/>
    </source>
</evidence>
<dbReference type="Gene3D" id="3.40.250.10">
    <property type="entry name" value="Rhodanese-like domain"/>
    <property type="match status" value="1"/>
</dbReference>
<dbReference type="RefSeq" id="WP_089830645.1">
    <property type="nucleotide sequence ID" value="NZ_BJWI01000005.1"/>
</dbReference>
<dbReference type="PANTHER" id="PTHR43429">
    <property type="entry name" value="PYRIDINE NUCLEOTIDE-DISULFIDE OXIDOREDUCTASE DOMAIN-CONTAINING"/>
    <property type="match status" value="1"/>
</dbReference>
<dbReference type="Gene3D" id="3.50.50.60">
    <property type="entry name" value="FAD/NAD(P)-binding domain"/>
    <property type="match status" value="2"/>
</dbReference>
<evidence type="ECO:0000256" key="4">
    <source>
        <dbReference type="ARBA" id="ARBA00022827"/>
    </source>
</evidence>
<dbReference type="PRINTS" id="PR00411">
    <property type="entry name" value="PNDRDTASEI"/>
</dbReference>
<dbReference type="EMBL" id="BJWI01000005">
    <property type="protein sequence ID" value="GEM01132.1"/>
    <property type="molecule type" value="Genomic_DNA"/>
</dbReference>
<evidence type="ECO:0000256" key="6">
    <source>
        <dbReference type="ARBA" id="ARBA00023284"/>
    </source>
</evidence>
<dbReference type="InterPro" id="IPR004099">
    <property type="entry name" value="Pyr_nucl-diS_OxRdtase_dimer"/>
</dbReference>
<dbReference type="SMART" id="SM00450">
    <property type="entry name" value="RHOD"/>
    <property type="match status" value="1"/>
</dbReference>
<evidence type="ECO:0000259" key="7">
    <source>
        <dbReference type="PROSITE" id="PS50206"/>
    </source>
</evidence>
<dbReference type="SUPFAM" id="SSF55424">
    <property type="entry name" value="FAD/NAD-linked reductases, dimerisation (C-terminal) domain"/>
    <property type="match status" value="1"/>
</dbReference>
<dbReference type="Pfam" id="PF00581">
    <property type="entry name" value="Rhodanese"/>
    <property type="match status" value="1"/>
</dbReference>
<dbReference type="GO" id="GO:0016491">
    <property type="term" value="F:oxidoreductase activity"/>
    <property type="evidence" value="ECO:0007669"/>
    <property type="project" value="UniProtKB-KW"/>
</dbReference>
<keyword evidence="6" id="KW-0676">Redox-active center</keyword>
<dbReference type="OrthoDB" id="9802028at2"/>
<proteinExistence type="inferred from homology"/>
<reference evidence="8 11" key="2">
    <citation type="submission" date="2019-07" db="EMBL/GenBank/DDBJ databases">
        <title>Whole genome shotgun sequence of Halolactibacillus halophilus NBRC 100868.</title>
        <authorList>
            <person name="Hosoyama A."/>
            <person name="Uohara A."/>
            <person name="Ohji S."/>
            <person name="Ichikawa N."/>
        </authorList>
    </citation>
    <scope>NUCLEOTIDE SEQUENCE [LARGE SCALE GENOMIC DNA]</scope>
    <source>
        <strain evidence="8 11">NBRC 100868</strain>
    </source>
</reference>
<dbReference type="Proteomes" id="UP000321547">
    <property type="component" value="Unassembled WGS sequence"/>
</dbReference>
<evidence type="ECO:0000313" key="8">
    <source>
        <dbReference type="EMBL" id="GEM01132.1"/>
    </source>
</evidence>
<dbReference type="Pfam" id="PF02852">
    <property type="entry name" value="Pyr_redox_dim"/>
    <property type="match status" value="1"/>
</dbReference>
<dbReference type="PANTHER" id="PTHR43429:SF1">
    <property type="entry name" value="NAD(P)H SULFUR OXIDOREDUCTASE (COA-DEPENDENT)"/>
    <property type="match status" value="1"/>
</dbReference>
<accession>A0A1I5MYU5</accession>
<dbReference type="InterPro" id="IPR016156">
    <property type="entry name" value="FAD/NAD-linked_Rdtase_dimer_sf"/>
</dbReference>
<evidence type="ECO:0000313" key="9">
    <source>
        <dbReference type="EMBL" id="SFP14577.1"/>
    </source>
</evidence>
<comment type="similarity">
    <text evidence="2">Belongs to the class-III pyridine nucleotide-disulfide oxidoreductase family.</text>
</comment>
<keyword evidence="11" id="KW-1185">Reference proteome</keyword>
<dbReference type="EMBL" id="FOXC01000007">
    <property type="protein sequence ID" value="SFP14577.1"/>
    <property type="molecule type" value="Genomic_DNA"/>
</dbReference>
<dbReference type="PROSITE" id="PS50206">
    <property type="entry name" value="RHODANESE_3"/>
    <property type="match status" value="1"/>
</dbReference>
<dbReference type="SUPFAM" id="SSF52821">
    <property type="entry name" value="Rhodanese/Cell cycle control phosphatase"/>
    <property type="match status" value="1"/>
</dbReference>
<feature type="domain" description="Rhodanese" evidence="7">
    <location>
        <begin position="461"/>
        <end position="544"/>
    </location>
</feature>
<dbReference type="InterPro" id="IPR023753">
    <property type="entry name" value="FAD/NAD-binding_dom"/>
</dbReference>
<dbReference type="AlphaFoldDB" id="A0A1I5MYU5"/>
<organism evidence="9 10">
    <name type="scientific">Halolactibacillus halophilus</name>
    <dbReference type="NCBI Taxonomy" id="306540"/>
    <lineage>
        <taxon>Bacteria</taxon>
        <taxon>Bacillati</taxon>
        <taxon>Bacillota</taxon>
        <taxon>Bacilli</taxon>
        <taxon>Bacillales</taxon>
        <taxon>Bacillaceae</taxon>
        <taxon>Halolactibacillus</taxon>
    </lineage>
</organism>
<keyword evidence="5" id="KW-0560">Oxidoreductase</keyword>
<reference evidence="9 10" key="1">
    <citation type="submission" date="2016-10" db="EMBL/GenBank/DDBJ databases">
        <authorList>
            <person name="de Groot N.N."/>
        </authorList>
    </citation>
    <scope>NUCLEOTIDE SEQUENCE [LARGE SCALE GENOMIC DNA]</scope>
    <source>
        <strain evidence="9 10">DSM 17073</strain>
    </source>
</reference>
<dbReference type="InterPro" id="IPR036188">
    <property type="entry name" value="FAD/NAD-bd_sf"/>
</dbReference>
<keyword evidence="3" id="KW-0285">Flavoprotein</keyword>
<dbReference type="InterPro" id="IPR001763">
    <property type="entry name" value="Rhodanese-like_dom"/>
</dbReference>
<protein>
    <submittedName>
        <fullName evidence="9">NADPH-dependent 2,4-dienoyl-CoA reductase, sulfur reductase</fullName>
    </submittedName>
</protein>